<comment type="caution">
    <text evidence="1">The sequence shown here is derived from an EMBL/GenBank/DDBJ whole genome shotgun (WGS) entry which is preliminary data.</text>
</comment>
<proteinExistence type="predicted"/>
<organism evidence="1 2">
    <name type="scientific">Pseudomonas neuropathica</name>
    <dbReference type="NCBI Taxonomy" id="2730425"/>
    <lineage>
        <taxon>Bacteria</taxon>
        <taxon>Pseudomonadati</taxon>
        <taxon>Pseudomonadota</taxon>
        <taxon>Gammaproteobacteria</taxon>
        <taxon>Pseudomonadales</taxon>
        <taxon>Pseudomonadaceae</taxon>
        <taxon>Pseudomonas</taxon>
    </lineage>
</organism>
<protein>
    <submittedName>
        <fullName evidence="1">IS110 family transposase</fullName>
    </submittedName>
</protein>
<sequence length="320" mass="35849">MTILTSPTVIGIDVAKAEIVAYREDKKTTEAVNNDRETLGRWLKALPAQSSIALEATSIYHLDTVELAHEMGHRVYVVDAYRLSHYRESIGQRAKTDPCDARLLARYLSSEQERLRLWSPPPQAYKVLKSLLHRRAELINVRVGITLSWSSEPLLKDELARQLKSFKQAEQAIQKLLHKVSKEAGITENIRRCKAIEGIGELTATGLATAFMRGHFANGDAFIAFLGMDLRAKDSGKKNGPRHLSKKGDTELRRLAHNAAMAACRSPTWKPFYESYLARGLAKTQALVILARKLCRVAFALMKNQSEYQPDLRLQGSPAT</sequence>
<gene>
    <name evidence="1" type="ORF">ACJEBM_05580</name>
</gene>
<reference evidence="1" key="1">
    <citation type="submission" date="2024-11" db="EMBL/GenBank/DDBJ databases">
        <authorList>
            <person name="Lucas J.A."/>
        </authorList>
    </citation>
    <scope>NUCLEOTIDE SEQUENCE</scope>
    <source>
        <strain evidence="1">Z 8.8</strain>
    </source>
</reference>
<keyword evidence="2" id="KW-1185">Reference proteome</keyword>
<dbReference type="Proteomes" id="UP001622950">
    <property type="component" value="Unassembled WGS sequence"/>
</dbReference>
<name>A0ACC7MQJ8_9PSED</name>
<dbReference type="EMBL" id="JBJHQE010000006">
    <property type="protein sequence ID" value="MFK9080147.1"/>
    <property type="molecule type" value="Genomic_DNA"/>
</dbReference>
<accession>A0ACC7MQJ8</accession>
<evidence type="ECO:0000313" key="1">
    <source>
        <dbReference type="EMBL" id="MFK9080147.1"/>
    </source>
</evidence>
<evidence type="ECO:0000313" key="2">
    <source>
        <dbReference type="Proteomes" id="UP001622950"/>
    </source>
</evidence>